<dbReference type="InterPro" id="IPR014710">
    <property type="entry name" value="RmlC-like_jellyroll"/>
</dbReference>
<gene>
    <name evidence="1" type="ORF">UFOPK2310_01213</name>
</gene>
<proteinExistence type="predicted"/>
<name>A0A6J6N3T6_9ZZZZ</name>
<accession>A0A6J6N3T6</accession>
<dbReference type="Gene3D" id="2.60.120.10">
    <property type="entry name" value="Jelly Rolls"/>
    <property type="match status" value="1"/>
</dbReference>
<protein>
    <submittedName>
        <fullName evidence="1">Unannotated protein</fullName>
    </submittedName>
</protein>
<dbReference type="EMBL" id="CAEZWW010000162">
    <property type="protein sequence ID" value="CAB4680776.1"/>
    <property type="molecule type" value="Genomic_DNA"/>
</dbReference>
<dbReference type="Pfam" id="PF06249">
    <property type="entry name" value="EutQ"/>
    <property type="match status" value="1"/>
</dbReference>
<dbReference type="InterPro" id="IPR010424">
    <property type="entry name" value="EutQ"/>
</dbReference>
<evidence type="ECO:0000313" key="1">
    <source>
        <dbReference type="EMBL" id="CAB4680776.1"/>
    </source>
</evidence>
<reference evidence="1" key="1">
    <citation type="submission" date="2020-05" db="EMBL/GenBank/DDBJ databases">
        <authorList>
            <person name="Chiriac C."/>
            <person name="Salcher M."/>
            <person name="Ghai R."/>
            <person name="Kavagutti S V."/>
        </authorList>
    </citation>
    <scope>NUCLEOTIDE SEQUENCE</scope>
</reference>
<sequence length="117" mass="12089">MPTLISAPVPILVPGGKLIAEFVGRVASGDTGVSIAQMSAPAGWDEPAQTPLFDEFTVVLEGAVDVETADGVLTVSAGQAIITRAGERIRYSCPDGAKYIAVCLPAFGTDLVQREVS</sequence>
<dbReference type="AlphaFoldDB" id="A0A6J6N3T6"/>
<dbReference type="InterPro" id="IPR011051">
    <property type="entry name" value="RmlC_Cupin_sf"/>
</dbReference>
<dbReference type="SUPFAM" id="SSF51182">
    <property type="entry name" value="RmlC-like cupins"/>
    <property type="match status" value="1"/>
</dbReference>
<organism evidence="1">
    <name type="scientific">freshwater metagenome</name>
    <dbReference type="NCBI Taxonomy" id="449393"/>
    <lineage>
        <taxon>unclassified sequences</taxon>
        <taxon>metagenomes</taxon>
        <taxon>ecological metagenomes</taxon>
    </lineage>
</organism>